<dbReference type="Proteomes" id="UP000002866">
    <property type="component" value="Chromosome 4"/>
</dbReference>
<evidence type="ECO:0000256" key="8">
    <source>
        <dbReference type="ARBA" id="ARBA00023136"/>
    </source>
</evidence>
<dbReference type="GO" id="GO:0006914">
    <property type="term" value="P:autophagy"/>
    <property type="evidence" value="ECO:0007669"/>
    <property type="project" value="UniProtKB-KW"/>
</dbReference>
<evidence type="ECO:0000256" key="3">
    <source>
        <dbReference type="ARBA" id="ARBA00022448"/>
    </source>
</evidence>
<dbReference type="InterPro" id="IPR044106">
    <property type="entry name" value="PX_Snx41/Atg20"/>
</dbReference>
<dbReference type="SMART" id="SM00312">
    <property type="entry name" value="PX"/>
    <property type="match status" value="1"/>
</dbReference>
<feature type="region of interest" description="Disordered" evidence="9">
    <location>
        <begin position="38"/>
        <end position="81"/>
    </location>
</feature>
<dbReference type="OMA" id="DFKDPWG"/>
<dbReference type="InterPro" id="IPR051079">
    <property type="entry name" value="Sorting_Nexin_Autophagy"/>
</dbReference>
<dbReference type="InterPro" id="IPR036871">
    <property type="entry name" value="PX_dom_sf"/>
</dbReference>
<keyword evidence="6" id="KW-0072">Autophagy</keyword>
<dbReference type="FunCoup" id="I2H2R7">
    <property type="interactions" value="124"/>
</dbReference>
<dbReference type="GO" id="GO:0005829">
    <property type="term" value="C:cytosol"/>
    <property type="evidence" value="ECO:0007669"/>
    <property type="project" value="GOC"/>
</dbReference>
<name>I2H2R7_HENB6</name>
<keyword evidence="4" id="KW-0967">Endosome</keyword>
<keyword evidence="7" id="KW-0446">Lipid-binding</keyword>
<dbReference type="GO" id="GO:0042147">
    <property type="term" value="P:retrograde transport, endosome to Golgi"/>
    <property type="evidence" value="ECO:0007669"/>
    <property type="project" value="InterPro"/>
</dbReference>
<gene>
    <name evidence="11" type="primary">TBLA0D01610</name>
    <name evidence="11" type="ORF">TBLA_0D01610</name>
</gene>
<evidence type="ECO:0000256" key="4">
    <source>
        <dbReference type="ARBA" id="ARBA00022753"/>
    </source>
</evidence>
<dbReference type="GeneID" id="14495705"/>
<evidence type="ECO:0000256" key="2">
    <source>
        <dbReference type="ARBA" id="ARBA00010883"/>
    </source>
</evidence>
<protein>
    <recommendedName>
        <fullName evidence="10">PX domain-containing protein</fullName>
    </recommendedName>
</protein>
<dbReference type="eggNOG" id="KOG2273">
    <property type="taxonomic scope" value="Eukaryota"/>
</dbReference>
<dbReference type="HOGENOM" id="CLU_014456_3_0_1"/>
<evidence type="ECO:0000313" key="12">
    <source>
        <dbReference type="Proteomes" id="UP000002866"/>
    </source>
</evidence>
<evidence type="ECO:0000313" key="11">
    <source>
        <dbReference type="EMBL" id="CCH60669.1"/>
    </source>
</evidence>
<dbReference type="EMBL" id="HE806319">
    <property type="protein sequence ID" value="CCH60669.1"/>
    <property type="molecule type" value="Genomic_DNA"/>
</dbReference>
<keyword evidence="5" id="KW-0653">Protein transport</keyword>
<feature type="region of interest" description="Disordered" evidence="9">
    <location>
        <begin position="489"/>
        <end position="552"/>
    </location>
</feature>
<dbReference type="InParanoid" id="I2H2R7"/>
<comment type="subcellular location">
    <subcellularLocation>
        <location evidence="1">Endosome membrane</location>
        <topology evidence="1">Peripheral membrane protein</topology>
    </subcellularLocation>
</comment>
<feature type="compositionally biased region" description="Basic and acidic residues" evidence="9">
    <location>
        <begin position="60"/>
        <end position="72"/>
    </location>
</feature>
<dbReference type="STRING" id="1071380.I2H2R7"/>
<evidence type="ECO:0000256" key="7">
    <source>
        <dbReference type="ARBA" id="ARBA00023121"/>
    </source>
</evidence>
<feature type="compositionally biased region" description="Low complexity" evidence="9">
    <location>
        <begin position="535"/>
        <end position="552"/>
    </location>
</feature>
<keyword evidence="8" id="KW-0472">Membrane</keyword>
<evidence type="ECO:0000256" key="5">
    <source>
        <dbReference type="ARBA" id="ARBA00022927"/>
    </source>
</evidence>
<feature type="compositionally biased region" description="Polar residues" evidence="9">
    <location>
        <begin position="567"/>
        <end position="608"/>
    </location>
</feature>
<dbReference type="AlphaFoldDB" id="I2H2R7"/>
<keyword evidence="12" id="KW-1185">Reference proteome</keyword>
<evidence type="ECO:0000256" key="1">
    <source>
        <dbReference type="ARBA" id="ARBA00004481"/>
    </source>
</evidence>
<dbReference type="PANTHER" id="PTHR46979">
    <property type="entry name" value="SORTING NEXIN-41"/>
    <property type="match status" value="1"/>
</dbReference>
<evidence type="ECO:0000259" key="10">
    <source>
        <dbReference type="PROSITE" id="PS50195"/>
    </source>
</evidence>
<dbReference type="CDD" id="cd06867">
    <property type="entry name" value="PX_SNX41_42"/>
    <property type="match status" value="1"/>
</dbReference>
<keyword evidence="3" id="KW-0813">Transport</keyword>
<dbReference type="GO" id="GO:0032266">
    <property type="term" value="F:phosphatidylinositol-3-phosphate binding"/>
    <property type="evidence" value="ECO:0007669"/>
    <property type="project" value="UniProtKB-ARBA"/>
</dbReference>
<dbReference type="GO" id="GO:0015031">
    <property type="term" value="P:protein transport"/>
    <property type="evidence" value="ECO:0007669"/>
    <property type="project" value="UniProtKB-KW"/>
</dbReference>
<dbReference type="PROSITE" id="PS50195">
    <property type="entry name" value="PX"/>
    <property type="match status" value="1"/>
</dbReference>
<dbReference type="RefSeq" id="XP_004180188.1">
    <property type="nucleotide sequence ID" value="XM_004180140.1"/>
</dbReference>
<feature type="compositionally biased region" description="Polar residues" evidence="9">
    <location>
        <begin position="509"/>
        <end position="530"/>
    </location>
</feature>
<dbReference type="PANTHER" id="PTHR46979:SF2">
    <property type="entry name" value="SORTING NEXIN-41"/>
    <property type="match status" value="1"/>
</dbReference>
<dbReference type="Pfam" id="PF00787">
    <property type="entry name" value="PX"/>
    <property type="match status" value="1"/>
</dbReference>
<comment type="similarity">
    <text evidence="2">Belongs to the sorting nexin family.</text>
</comment>
<feature type="region of interest" description="Disordered" evidence="9">
    <location>
        <begin position="101"/>
        <end position="127"/>
    </location>
</feature>
<proteinExistence type="inferred from homology"/>
<dbReference type="Gene3D" id="3.30.1520.10">
    <property type="entry name" value="Phox-like domain"/>
    <property type="match status" value="1"/>
</dbReference>
<accession>I2H2R7</accession>
<evidence type="ECO:0000256" key="9">
    <source>
        <dbReference type="SAM" id="MobiDB-lite"/>
    </source>
</evidence>
<reference evidence="11 12" key="1">
    <citation type="journal article" date="2011" name="Proc. Natl. Acad. Sci. U.S.A.">
        <title>Evolutionary erosion of yeast sex chromosomes by mating-type switching accidents.</title>
        <authorList>
            <person name="Gordon J.L."/>
            <person name="Armisen D."/>
            <person name="Proux-Wera E."/>
            <person name="Oheigeartaigh S.S."/>
            <person name="Byrne K.P."/>
            <person name="Wolfe K.H."/>
        </authorList>
    </citation>
    <scope>NUCLEOTIDE SEQUENCE [LARGE SCALE GENOMIC DNA]</scope>
    <source>
        <strain evidence="12">ATCC 34711 / CBS 6284 / DSM 70876 / NBRC 10599 / NRRL Y-10934 / UCD 77-7</strain>
    </source>
</reference>
<dbReference type="OrthoDB" id="289314at2759"/>
<dbReference type="GO" id="GO:0010008">
    <property type="term" value="C:endosome membrane"/>
    <property type="evidence" value="ECO:0007669"/>
    <property type="project" value="UniProtKB-SubCell"/>
</dbReference>
<sequence length="718" mass="81553">MDTDDEDNNPFIGTDHFFALGIDGGSLRHGDDDFLDSAGTIQDTTTNKNNNNKKKKSHHEKYSKSTDYELNHDSTNNNTNKVAFLDDNDIIDKGSTHNLLSGFTSPSENDSSTGGSLTADTDESIKESAVPQHYEPYVSLSMSMTSPKRDHKLFENINRNIQILDAGDYRDPWGKHAIGYNIRCDDGMEVVRRYSEFDTLRQGLLRLFPTVVIPPIPSKHPLIKYLLHPISAENDKKIIEKRKRLLQSFLNHCNMIPEIKDNIVFKKFLNPEYSIKDIVTTPPMSILPTNNLIAPPLTPTKPSPLHLLLPAPNSISRLDSAELQSKNVQYSKMNTTDETINIEKNFAHIEVLCTKHKVRLRGMLKIIKHHKNHVHSMYSTLSDLGANYNIFSLENNIIATPSNKNSIKLLSNGIEKIGNAFDVEYLTIEILNGNIQAIMEEPLEEFIHLLESAQDVLNFRKLKKLQFQIIKQTINTKENRIKCLKEVNSQLRRSKKNSDSDSNSPSRSLQNSTLTKSNSIQNNSDVNINDTNDKNSLLTTNTTSELTPSSPEEIISFDETDEVISIPGSTNDSLTTKQINIPPDTNINNRQNHSSKSNRNILTNNILMNSRRKNRQTKRGTIPPHLLTEAERQFEIGCLEKEITKLNQCYELVSKDLDDINKSSYTSLKNNLEYIEMKWNIMIKEIVRSVLTWIRSCLENWKKAKEAVNQISTNNLLA</sequence>
<dbReference type="Gene3D" id="1.20.1270.60">
    <property type="entry name" value="Arfaptin homology (AH) domain/BAR domain"/>
    <property type="match status" value="1"/>
</dbReference>
<dbReference type="InterPro" id="IPR027267">
    <property type="entry name" value="AH/BAR_dom_sf"/>
</dbReference>
<feature type="compositionally biased region" description="Polar residues" evidence="9">
    <location>
        <begin position="101"/>
        <end position="119"/>
    </location>
</feature>
<dbReference type="SUPFAM" id="SSF64268">
    <property type="entry name" value="PX domain"/>
    <property type="match status" value="1"/>
</dbReference>
<organism evidence="11 12">
    <name type="scientific">Henningerozyma blattae (strain ATCC 34711 / CBS 6284 / DSM 70876 / NBRC 10599 / NRRL Y-10934 / UCD 77-7)</name>
    <name type="common">Yeast</name>
    <name type="synonym">Tetrapisispora blattae</name>
    <dbReference type="NCBI Taxonomy" id="1071380"/>
    <lineage>
        <taxon>Eukaryota</taxon>
        <taxon>Fungi</taxon>
        <taxon>Dikarya</taxon>
        <taxon>Ascomycota</taxon>
        <taxon>Saccharomycotina</taxon>
        <taxon>Saccharomycetes</taxon>
        <taxon>Saccharomycetales</taxon>
        <taxon>Saccharomycetaceae</taxon>
        <taxon>Henningerozyma</taxon>
    </lineage>
</organism>
<dbReference type="KEGG" id="tbl:TBLA_0D01610"/>
<dbReference type="InterPro" id="IPR001683">
    <property type="entry name" value="PX_dom"/>
</dbReference>
<feature type="region of interest" description="Disordered" evidence="9">
    <location>
        <begin position="565"/>
        <end position="620"/>
    </location>
</feature>
<feature type="domain" description="PX" evidence="10">
    <location>
        <begin position="115"/>
        <end position="275"/>
    </location>
</feature>
<evidence type="ECO:0000256" key="6">
    <source>
        <dbReference type="ARBA" id="ARBA00023006"/>
    </source>
</evidence>